<accession>A0A0C9WP47</accession>
<proteinExistence type="predicted"/>
<dbReference type="HOGENOM" id="CLU_2967266_0_0_1"/>
<keyword evidence="3" id="KW-1185">Reference proteome</keyword>
<evidence type="ECO:0000256" key="1">
    <source>
        <dbReference type="SAM" id="SignalP"/>
    </source>
</evidence>
<protein>
    <submittedName>
        <fullName evidence="2">Uncharacterized protein</fullName>
    </submittedName>
</protein>
<evidence type="ECO:0000313" key="3">
    <source>
        <dbReference type="Proteomes" id="UP000054477"/>
    </source>
</evidence>
<name>A0A0C9WP47_9AGAR</name>
<organism evidence="2 3">
    <name type="scientific">Laccaria amethystina LaAM-08-1</name>
    <dbReference type="NCBI Taxonomy" id="1095629"/>
    <lineage>
        <taxon>Eukaryota</taxon>
        <taxon>Fungi</taxon>
        <taxon>Dikarya</taxon>
        <taxon>Basidiomycota</taxon>
        <taxon>Agaricomycotina</taxon>
        <taxon>Agaricomycetes</taxon>
        <taxon>Agaricomycetidae</taxon>
        <taxon>Agaricales</taxon>
        <taxon>Agaricineae</taxon>
        <taxon>Hydnangiaceae</taxon>
        <taxon>Laccaria</taxon>
    </lineage>
</organism>
<dbReference type="EMBL" id="KN838642">
    <property type="protein sequence ID" value="KIJ99644.1"/>
    <property type="molecule type" value="Genomic_DNA"/>
</dbReference>
<reference evidence="2 3" key="1">
    <citation type="submission" date="2014-04" db="EMBL/GenBank/DDBJ databases">
        <authorList>
            <consortium name="DOE Joint Genome Institute"/>
            <person name="Kuo A."/>
            <person name="Kohler A."/>
            <person name="Nagy L.G."/>
            <person name="Floudas D."/>
            <person name="Copeland A."/>
            <person name="Barry K.W."/>
            <person name="Cichocki N."/>
            <person name="Veneault-Fourrey C."/>
            <person name="LaButti K."/>
            <person name="Lindquist E.A."/>
            <person name="Lipzen A."/>
            <person name="Lundell T."/>
            <person name="Morin E."/>
            <person name="Murat C."/>
            <person name="Sun H."/>
            <person name="Tunlid A."/>
            <person name="Henrissat B."/>
            <person name="Grigoriev I.V."/>
            <person name="Hibbett D.S."/>
            <person name="Martin F."/>
            <person name="Nordberg H.P."/>
            <person name="Cantor M.N."/>
            <person name="Hua S.X."/>
        </authorList>
    </citation>
    <scope>NUCLEOTIDE SEQUENCE [LARGE SCALE GENOMIC DNA]</scope>
    <source>
        <strain evidence="2 3">LaAM-08-1</strain>
    </source>
</reference>
<reference evidence="3" key="2">
    <citation type="submission" date="2015-01" db="EMBL/GenBank/DDBJ databases">
        <title>Evolutionary Origins and Diversification of the Mycorrhizal Mutualists.</title>
        <authorList>
            <consortium name="DOE Joint Genome Institute"/>
            <consortium name="Mycorrhizal Genomics Consortium"/>
            <person name="Kohler A."/>
            <person name="Kuo A."/>
            <person name="Nagy L.G."/>
            <person name="Floudas D."/>
            <person name="Copeland A."/>
            <person name="Barry K.W."/>
            <person name="Cichocki N."/>
            <person name="Veneault-Fourrey C."/>
            <person name="LaButti K."/>
            <person name="Lindquist E.A."/>
            <person name="Lipzen A."/>
            <person name="Lundell T."/>
            <person name="Morin E."/>
            <person name="Murat C."/>
            <person name="Riley R."/>
            <person name="Ohm R."/>
            <person name="Sun H."/>
            <person name="Tunlid A."/>
            <person name="Henrissat B."/>
            <person name="Grigoriev I.V."/>
            <person name="Hibbett D.S."/>
            <person name="Martin F."/>
        </authorList>
    </citation>
    <scope>NUCLEOTIDE SEQUENCE [LARGE SCALE GENOMIC DNA]</scope>
    <source>
        <strain evidence="3">LaAM-08-1</strain>
    </source>
</reference>
<evidence type="ECO:0000313" key="2">
    <source>
        <dbReference type="EMBL" id="KIJ99644.1"/>
    </source>
</evidence>
<keyword evidence="1" id="KW-0732">Signal</keyword>
<feature type="signal peptide" evidence="1">
    <location>
        <begin position="1"/>
        <end position="17"/>
    </location>
</feature>
<dbReference type="Proteomes" id="UP000054477">
    <property type="component" value="Unassembled WGS sequence"/>
</dbReference>
<feature type="non-terminal residue" evidence="2">
    <location>
        <position position="1"/>
    </location>
</feature>
<sequence>PCLSYFPACILPLILDTLLIINFPSDLSCILHDSWAYYSSHGSMLFDSIIQIQMSIRVQ</sequence>
<gene>
    <name evidence="2" type="ORF">K443DRAFT_101845</name>
</gene>
<feature type="chain" id="PRO_5005173204" evidence="1">
    <location>
        <begin position="18"/>
        <end position="59"/>
    </location>
</feature>
<dbReference type="AlphaFoldDB" id="A0A0C9WP47"/>